<protein>
    <recommendedName>
        <fullName evidence="3">Histidine phosphatase family protein</fullName>
    </recommendedName>
</protein>
<reference evidence="1 2" key="1">
    <citation type="submission" date="2017-11" db="EMBL/GenBank/DDBJ databases">
        <title>Evolution of Phototrophy in the Chloroflexi Phylum Driven by Horizontal Gene Transfer.</title>
        <authorList>
            <person name="Ward L.M."/>
            <person name="Hemp J."/>
            <person name="Shih P.M."/>
            <person name="Mcglynn S.E."/>
            <person name="Fischer W."/>
        </authorList>
    </citation>
    <scope>NUCLEOTIDE SEQUENCE [LARGE SCALE GENOMIC DNA]</scope>
    <source>
        <strain evidence="1">JP3_13</strain>
    </source>
</reference>
<dbReference type="EMBL" id="PGTM01000016">
    <property type="protein sequence ID" value="PJF37069.1"/>
    <property type="molecule type" value="Genomic_DNA"/>
</dbReference>
<gene>
    <name evidence="1" type="ORF">CUN49_02205</name>
</gene>
<dbReference type="SUPFAM" id="SSF53254">
    <property type="entry name" value="Phosphoglycerate mutase-like"/>
    <property type="match status" value="1"/>
</dbReference>
<sequence>MLSASSQKDESAMRILEHRRHSLRSKPSPHLNQAGVTLARRVGERMGNFALVVTSTLPRAYETAIAMGYAVHEQNEQLAHLPETVARALSDEMTFADYMALVRRDEAVAEYAAAQAALLRQLVARVREGEAVLVISHGAIIELGAVGALPQADLSAWGRELSQCEGVRLFYEDGAFVRGEVLRVS</sequence>
<evidence type="ECO:0008006" key="3">
    <source>
        <dbReference type="Google" id="ProtNLM"/>
    </source>
</evidence>
<dbReference type="Gene3D" id="3.40.50.1240">
    <property type="entry name" value="Phosphoglycerate mutase-like"/>
    <property type="match status" value="1"/>
</dbReference>
<organism evidence="1 2">
    <name type="scientific">Candidatus Thermofonsia Clade 1 bacterium</name>
    <dbReference type="NCBI Taxonomy" id="2364210"/>
    <lineage>
        <taxon>Bacteria</taxon>
        <taxon>Bacillati</taxon>
        <taxon>Chloroflexota</taxon>
        <taxon>Candidatus Thermofontia</taxon>
        <taxon>Candidatus Thermofonsia Clade 1</taxon>
    </lineage>
</organism>
<dbReference type="Proteomes" id="UP000229681">
    <property type="component" value="Unassembled WGS sequence"/>
</dbReference>
<dbReference type="InterPro" id="IPR013078">
    <property type="entry name" value="His_Pase_superF_clade-1"/>
</dbReference>
<name>A0A2M8PHN9_9CHLR</name>
<accession>A0A2M8PHN9</accession>
<dbReference type="Pfam" id="PF00300">
    <property type="entry name" value="His_Phos_1"/>
    <property type="match status" value="1"/>
</dbReference>
<dbReference type="InterPro" id="IPR029033">
    <property type="entry name" value="His_PPase_superfam"/>
</dbReference>
<proteinExistence type="predicted"/>
<dbReference type="AlphaFoldDB" id="A0A2M8PHN9"/>
<comment type="caution">
    <text evidence="1">The sequence shown here is derived from an EMBL/GenBank/DDBJ whole genome shotgun (WGS) entry which is preliminary data.</text>
</comment>
<evidence type="ECO:0000313" key="2">
    <source>
        <dbReference type="Proteomes" id="UP000229681"/>
    </source>
</evidence>
<evidence type="ECO:0000313" key="1">
    <source>
        <dbReference type="EMBL" id="PJF37069.1"/>
    </source>
</evidence>